<keyword evidence="3 9" id="KW-0808">Transferase</keyword>
<evidence type="ECO:0000256" key="3">
    <source>
        <dbReference type="ARBA" id="ARBA00022679"/>
    </source>
</evidence>
<evidence type="ECO:0000259" key="8">
    <source>
        <dbReference type="Pfam" id="PF02397"/>
    </source>
</evidence>
<feature type="domain" description="Bacterial sugar transferase" evidence="8">
    <location>
        <begin position="274"/>
        <end position="457"/>
    </location>
</feature>
<evidence type="ECO:0000256" key="1">
    <source>
        <dbReference type="ARBA" id="ARBA00004141"/>
    </source>
</evidence>
<evidence type="ECO:0000256" key="2">
    <source>
        <dbReference type="ARBA" id="ARBA00006464"/>
    </source>
</evidence>
<dbReference type="HOGENOM" id="CLU_024920_0_0_7"/>
<dbReference type="AlphaFoldDB" id="I5B295"/>
<feature type="transmembrane region" description="Helical" evidence="7">
    <location>
        <begin position="41"/>
        <end position="62"/>
    </location>
</feature>
<comment type="similarity">
    <text evidence="2">Belongs to the bacterial sugar transferase family.</text>
</comment>
<evidence type="ECO:0000256" key="6">
    <source>
        <dbReference type="ARBA" id="ARBA00023136"/>
    </source>
</evidence>
<evidence type="ECO:0000313" key="9">
    <source>
        <dbReference type="EMBL" id="EIM63608.1"/>
    </source>
</evidence>
<organism evidence="9 10">
    <name type="scientific">Desulfobacter postgatei 2ac9</name>
    <dbReference type="NCBI Taxonomy" id="879212"/>
    <lineage>
        <taxon>Bacteria</taxon>
        <taxon>Pseudomonadati</taxon>
        <taxon>Thermodesulfobacteriota</taxon>
        <taxon>Desulfobacteria</taxon>
        <taxon>Desulfobacterales</taxon>
        <taxon>Desulfobacteraceae</taxon>
        <taxon>Desulfobacter</taxon>
    </lineage>
</organism>
<evidence type="ECO:0000313" key="10">
    <source>
        <dbReference type="Proteomes" id="UP000005778"/>
    </source>
</evidence>
<dbReference type="GO" id="GO:0009242">
    <property type="term" value="P:colanic acid biosynthetic process"/>
    <property type="evidence" value="ECO:0007669"/>
    <property type="project" value="TreeGrafter"/>
</dbReference>
<reference evidence="9 10" key="2">
    <citation type="submission" date="2012-02" db="EMBL/GenBank/DDBJ databases">
        <title>Improved High-Quality Draft sequence of Desulfobacter postgatei 2ac9.</title>
        <authorList>
            <consortium name="US DOE Joint Genome Institute"/>
            <person name="Lucas S."/>
            <person name="Han J."/>
            <person name="Lapidus A."/>
            <person name="Cheng J.-F."/>
            <person name="Goodwin L."/>
            <person name="Pitluck S."/>
            <person name="Peters L."/>
            <person name="Ovchinnikova G."/>
            <person name="Held B."/>
            <person name="Detter J.C."/>
            <person name="Han C."/>
            <person name="Tapia R."/>
            <person name="Land M."/>
            <person name="Hauser L."/>
            <person name="Kyrpides N."/>
            <person name="Ivanova N."/>
            <person name="Pagani I."/>
            <person name="Orellana R."/>
            <person name="Lovley D."/>
            <person name="Woyke T."/>
        </authorList>
    </citation>
    <scope>NUCLEOTIDE SEQUENCE [LARGE SCALE GENOMIC DNA]</scope>
    <source>
        <strain evidence="9 10">2ac9</strain>
    </source>
</reference>
<dbReference type="NCBIfam" id="TIGR03025">
    <property type="entry name" value="EPS_sugtrans"/>
    <property type="match status" value="1"/>
</dbReference>
<accession>I5B295</accession>
<keyword evidence="5 7" id="KW-1133">Transmembrane helix</keyword>
<dbReference type="InterPro" id="IPR003362">
    <property type="entry name" value="Bact_transf"/>
</dbReference>
<dbReference type="InterPro" id="IPR017475">
    <property type="entry name" value="EPS_sugar_tfrase"/>
</dbReference>
<feature type="transmembrane region" description="Helical" evidence="7">
    <location>
        <begin position="110"/>
        <end position="132"/>
    </location>
</feature>
<dbReference type="STRING" id="879212.DespoDRAFT_01689"/>
<evidence type="ECO:0000256" key="5">
    <source>
        <dbReference type="ARBA" id="ARBA00022989"/>
    </source>
</evidence>
<sequence>MLSILRQYFPIRNMLFFFLEGCVIFSCFLLSTAILTVSNSYWFDLMLILRIFLITAILQTCLYYNDLYDFDIASQIPEIIIRLLQSLGVASIFLAGVYFLFPLVIIDQKIYILSVCFLIFFIIFWRIGYLHILNKGMFNHRIIILGSSKLAKDIYKKITRTIDCGYTVCAVIPDEPDKETDRLPENLVVKQKDKTLGEISKIYGINKIIVAFKEKRGRFPTQELINCRTDGIDIISGSAFYEMLTGKVLVREIEPSWLIFSKGFHKSLFKAAMKRMQDIILASLLLILLSPLLIIVAILIKMDSKGPVFFAQDRVGGGKKEYMMHKFRSMVQDAEKLTGPVWAGNNDNRITRVGRVIRKYRIDELPQLWEVLRGTMSLVGPRPERKFFTDQLEKQIPFYAQRFNVKPGLTGWAQVCYDYGATVEDAVEKLNYDLFYIKNMSFALDMVILLKTVKTVLFGKGAR</sequence>
<feature type="transmembrane region" description="Helical" evidence="7">
    <location>
        <begin position="83"/>
        <end position="104"/>
    </location>
</feature>
<dbReference type="Gene3D" id="3.40.50.720">
    <property type="entry name" value="NAD(P)-binding Rossmann-like Domain"/>
    <property type="match status" value="1"/>
</dbReference>
<evidence type="ECO:0000256" key="7">
    <source>
        <dbReference type="SAM" id="Phobius"/>
    </source>
</evidence>
<dbReference type="Proteomes" id="UP000005778">
    <property type="component" value="Chromosome"/>
</dbReference>
<keyword evidence="6 7" id="KW-0472">Membrane</keyword>
<feature type="transmembrane region" description="Helical" evidence="7">
    <location>
        <begin position="279"/>
        <end position="300"/>
    </location>
</feature>
<protein>
    <submittedName>
        <fullName evidence="9">Sugar transferase, PEP-CTERM system associated/exopolysaccharide biosynthesis polyprenyl glycosylphosphotransferase</fullName>
    </submittedName>
</protein>
<dbReference type="PANTHER" id="PTHR30576:SF21">
    <property type="entry name" value="UDP-GLUCOSE:UNDECAPRENYL-PHOSPHATE GLUCOSE-1-PHOSPHATE TRANSFERASE"/>
    <property type="match status" value="1"/>
</dbReference>
<dbReference type="eggNOG" id="COG2148">
    <property type="taxonomic scope" value="Bacteria"/>
</dbReference>
<reference evidence="9 10" key="1">
    <citation type="submission" date="2011-09" db="EMBL/GenBank/DDBJ databases">
        <authorList>
            <consortium name="US DOE Joint Genome Institute (JGI-PGF)"/>
            <person name="Lucas S."/>
            <person name="Han J."/>
            <person name="Lapidus A."/>
            <person name="Cheng J.-F."/>
            <person name="Goodwin L."/>
            <person name="Pitluck S."/>
            <person name="Peters L."/>
            <person name="Land M.L."/>
            <person name="Hauser L."/>
            <person name="Orellana R."/>
            <person name="Lovley D."/>
            <person name="Woyke T.J."/>
        </authorList>
    </citation>
    <scope>NUCLEOTIDE SEQUENCE [LARGE SCALE GENOMIC DNA]</scope>
    <source>
        <strain evidence="9 10">2ac9</strain>
    </source>
</reference>
<dbReference type="EMBL" id="CM001488">
    <property type="protein sequence ID" value="EIM63608.1"/>
    <property type="molecule type" value="Genomic_DNA"/>
</dbReference>
<name>I5B295_9BACT</name>
<keyword evidence="10" id="KW-1185">Reference proteome</keyword>
<dbReference type="PANTHER" id="PTHR30576">
    <property type="entry name" value="COLANIC BIOSYNTHESIS UDP-GLUCOSE LIPID CARRIER TRANSFERASE"/>
    <property type="match status" value="1"/>
</dbReference>
<dbReference type="GO" id="GO:0016020">
    <property type="term" value="C:membrane"/>
    <property type="evidence" value="ECO:0007669"/>
    <property type="project" value="UniProtKB-SubCell"/>
</dbReference>
<dbReference type="Pfam" id="PF02397">
    <property type="entry name" value="Bac_transf"/>
    <property type="match status" value="1"/>
</dbReference>
<feature type="transmembrane region" description="Helical" evidence="7">
    <location>
        <begin position="15"/>
        <end position="35"/>
    </location>
</feature>
<keyword evidence="4 7" id="KW-0812">Transmembrane</keyword>
<proteinExistence type="inferred from homology"/>
<comment type="subcellular location">
    <subcellularLocation>
        <location evidence="1">Membrane</location>
        <topology evidence="1">Multi-pass membrane protein</topology>
    </subcellularLocation>
</comment>
<dbReference type="InterPro" id="IPR017464">
    <property type="entry name" value="Sugar_tfrase_EpsB_2"/>
</dbReference>
<dbReference type="GO" id="GO:0089702">
    <property type="term" value="F:undecaprenyl-phosphate glucose phosphotransferase activity"/>
    <property type="evidence" value="ECO:0007669"/>
    <property type="project" value="TreeGrafter"/>
</dbReference>
<gene>
    <name evidence="9" type="ORF">DespoDRAFT_01689</name>
</gene>
<dbReference type="NCBIfam" id="TIGR03013">
    <property type="entry name" value="EpsB_2"/>
    <property type="match status" value="1"/>
</dbReference>
<dbReference type="OrthoDB" id="9808602at2"/>
<evidence type="ECO:0000256" key="4">
    <source>
        <dbReference type="ARBA" id="ARBA00022692"/>
    </source>
</evidence>